<comment type="caution">
    <text evidence="7">The sequence shown here is derived from an EMBL/GenBank/DDBJ whole genome shotgun (WGS) entry which is preliminary data.</text>
</comment>
<dbReference type="AlphaFoldDB" id="W4L8L3"/>
<dbReference type="HOGENOM" id="CLU_000604_1_2_7"/>
<dbReference type="SMART" id="SM00382">
    <property type="entry name" value="AAA"/>
    <property type="match status" value="1"/>
</dbReference>
<evidence type="ECO:0000256" key="2">
    <source>
        <dbReference type="ARBA" id="ARBA00022448"/>
    </source>
</evidence>
<feature type="domain" description="ABC transporter" evidence="6">
    <location>
        <begin position="8"/>
        <end position="238"/>
    </location>
</feature>
<dbReference type="PROSITE" id="PS50893">
    <property type="entry name" value="ABC_TRANSPORTER_2"/>
    <property type="match status" value="1"/>
</dbReference>
<keyword evidence="4" id="KW-0547">Nucleotide-binding</keyword>
<dbReference type="Proteomes" id="UP000019141">
    <property type="component" value="Unassembled WGS sequence"/>
</dbReference>
<comment type="similarity">
    <text evidence="1">Belongs to the ABC transporter superfamily.</text>
</comment>
<keyword evidence="2" id="KW-0813">Transport</keyword>
<keyword evidence="3" id="KW-0536">Nodulation</keyword>
<keyword evidence="8" id="KW-1185">Reference proteome</keyword>
<gene>
    <name evidence="7" type="ORF">ETSY1_34950</name>
</gene>
<dbReference type="PROSITE" id="PS00211">
    <property type="entry name" value="ABC_TRANSPORTER_1"/>
    <property type="match status" value="1"/>
</dbReference>
<dbReference type="PANTHER" id="PTHR42711">
    <property type="entry name" value="ABC TRANSPORTER ATP-BINDING PROTEIN"/>
    <property type="match status" value="1"/>
</dbReference>
<name>W4L8L3_ENTF1</name>
<dbReference type="Gene3D" id="3.40.50.300">
    <property type="entry name" value="P-loop containing nucleotide triphosphate hydrolases"/>
    <property type="match status" value="1"/>
</dbReference>
<evidence type="ECO:0000256" key="5">
    <source>
        <dbReference type="ARBA" id="ARBA00022840"/>
    </source>
</evidence>
<dbReference type="EMBL" id="AZHW01001070">
    <property type="protein sequence ID" value="ETW94418.1"/>
    <property type="molecule type" value="Genomic_DNA"/>
</dbReference>
<dbReference type="InterPro" id="IPR050763">
    <property type="entry name" value="ABC_transporter_ATP-binding"/>
</dbReference>
<dbReference type="InterPro" id="IPR003593">
    <property type="entry name" value="AAA+_ATPase"/>
</dbReference>
<dbReference type="InterPro" id="IPR027417">
    <property type="entry name" value="P-loop_NTPase"/>
</dbReference>
<dbReference type="Pfam" id="PF00005">
    <property type="entry name" value="ABC_tran"/>
    <property type="match status" value="1"/>
</dbReference>
<dbReference type="PANTHER" id="PTHR42711:SF5">
    <property type="entry name" value="ABC TRANSPORTER ATP-BINDING PROTEIN NATA"/>
    <property type="match status" value="1"/>
</dbReference>
<dbReference type="InterPro" id="IPR017871">
    <property type="entry name" value="ABC_transporter-like_CS"/>
</dbReference>
<reference evidence="7 8" key="1">
    <citation type="journal article" date="2014" name="Nature">
        <title>An environmental bacterial taxon with a large and distinct metabolic repertoire.</title>
        <authorList>
            <person name="Wilson M.C."/>
            <person name="Mori T."/>
            <person name="Ruckert C."/>
            <person name="Uria A.R."/>
            <person name="Helf M.J."/>
            <person name="Takada K."/>
            <person name="Gernert C."/>
            <person name="Steffens U.A."/>
            <person name="Heycke N."/>
            <person name="Schmitt S."/>
            <person name="Rinke C."/>
            <person name="Helfrich E.J."/>
            <person name="Brachmann A.O."/>
            <person name="Gurgui C."/>
            <person name="Wakimoto T."/>
            <person name="Kracht M."/>
            <person name="Crusemann M."/>
            <person name="Hentschel U."/>
            <person name="Abe I."/>
            <person name="Matsunaga S."/>
            <person name="Kalinowski J."/>
            <person name="Takeyama H."/>
            <person name="Piel J."/>
        </authorList>
    </citation>
    <scope>NUCLEOTIDE SEQUENCE [LARGE SCALE GENOMIC DNA]</scope>
    <source>
        <strain evidence="8">TSY1</strain>
    </source>
</reference>
<organism evidence="7 8">
    <name type="scientific">Entotheonella factor</name>
    <dbReference type="NCBI Taxonomy" id="1429438"/>
    <lineage>
        <taxon>Bacteria</taxon>
        <taxon>Pseudomonadati</taxon>
        <taxon>Nitrospinota/Tectimicrobiota group</taxon>
        <taxon>Candidatus Tectimicrobiota</taxon>
        <taxon>Candidatus Entotheonellia</taxon>
        <taxon>Candidatus Entotheonellales</taxon>
        <taxon>Candidatus Entotheonellaceae</taxon>
        <taxon>Candidatus Entotheonella</taxon>
    </lineage>
</organism>
<accession>W4L8L3</accession>
<dbReference type="GO" id="GO:0005524">
    <property type="term" value="F:ATP binding"/>
    <property type="evidence" value="ECO:0007669"/>
    <property type="project" value="UniProtKB-KW"/>
</dbReference>
<evidence type="ECO:0000256" key="4">
    <source>
        <dbReference type="ARBA" id="ARBA00022741"/>
    </source>
</evidence>
<evidence type="ECO:0000256" key="3">
    <source>
        <dbReference type="ARBA" id="ARBA00022458"/>
    </source>
</evidence>
<dbReference type="InterPro" id="IPR003439">
    <property type="entry name" value="ABC_transporter-like_ATP-bd"/>
</dbReference>
<proteinExistence type="inferred from homology"/>
<evidence type="ECO:0000256" key="1">
    <source>
        <dbReference type="ARBA" id="ARBA00005417"/>
    </source>
</evidence>
<dbReference type="GO" id="GO:0016887">
    <property type="term" value="F:ATP hydrolysis activity"/>
    <property type="evidence" value="ECO:0007669"/>
    <property type="project" value="InterPro"/>
</dbReference>
<keyword evidence="5 7" id="KW-0067">ATP-binding</keyword>
<evidence type="ECO:0000313" key="7">
    <source>
        <dbReference type="EMBL" id="ETW94418.1"/>
    </source>
</evidence>
<sequence>MTPDKHVIRTVELSKDYGDLRAVDQLHLEVPEGQFFGLLGPNGSGKTTTIHMLTTLARPTSGRAEVAGYDVLKSGVAVRRETGLVFQDSALDRTLSVAENLRFAGMLRNLSAAVIRERSDELLKLFNLDDRRGRKVATLSGGMRRALDIARGVLHRPRILFLDEPTLGLDVPSRRQIWGYIERLRRDEGMTVFLTTHYLEEAEDCDRVAFLDKGQIVGYGAPKDLIRELGTYIIEIESEQMDAVVSLLSPRLGPALQDGNKASFRTHDTQVNLAELQAELGERVQSVRRRPPNLNDVFLWVHSPHFTMGLAT</sequence>
<dbReference type="PATRIC" id="fig|1429438.4.peg.6576"/>
<protein>
    <submittedName>
        <fullName evidence="7">ABC transporter ATP-binding protein</fullName>
    </submittedName>
</protein>
<evidence type="ECO:0000313" key="8">
    <source>
        <dbReference type="Proteomes" id="UP000019141"/>
    </source>
</evidence>
<dbReference type="SUPFAM" id="SSF52540">
    <property type="entry name" value="P-loop containing nucleoside triphosphate hydrolases"/>
    <property type="match status" value="1"/>
</dbReference>
<evidence type="ECO:0000259" key="6">
    <source>
        <dbReference type="PROSITE" id="PS50893"/>
    </source>
</evidence>